<dbReference type="SUPFAM" id="SSF53067">
    <property type="entry name" value="Actin-like ATPase domain"/>
    <property type="match status" value="1"/>
</dbReference>
<dbReference type="PROSITE" id="PS01125">
    <property type="entry name" value="ROK"/>
    <property type="match status" value="1"/>
</dbReference>
<protein>
    <submittedName>
        <fullName evidence="3">ROK family transcriptional regulator</fullName>
    </submittedName>
</protein>
<gene>
    <name evidence="3" type="ORF">ACFQO6_02775</name>
</gene>
<evidence type="ECO:0000313" key="3">
    <source>
        <dbReference type="EMBL" id="MFC7359179.1"/>
    </source>
</evidence>
<dbReference type="PANTHER" id="PTHR18964:SF173">
    <property type="entry name" value="GLUCOKINASE"/>
    <property type="match status" value="1"/>
</dbReference>
<evidence type="ECO:0000313" key="4">
    <source>
        <dbReference type="Proteomes" id="UP001596524"/>
    </source>
</evidence>
<dbReference type="InterPro" id="IPR036390">
    <property type="entry name" value="WH_DNA-bd_sf"/>
</dbReference>
<dbReference type="Pfam" id="PF00480">
    <property type="entry name" value="ROK"/>
    <property type="match status" value="1"/>
</dbReference>
<dbReference type="Gene3D" id="3.30.420.40">
    <property type="match status" value="2"/>
</dbReference>
<feature type="domain" description="HTH marR-type" evidence="2">
    <location>
        <begin position="18"/>
        <end position="67"/>
    </location>
</feature>
<dbReference type="InterPro" id="IPR000835">
    <property type="entry name" value="HTH_MarR-typ"/>
</dbReference>
<dbReference type="SUPFAM" id="SSF46785">
    <property type="entry name" value="Winged helix' DNA-binding domain"/>
    <property type="match status" value="1"/>
</dbReference>
<keyword evidence="4" id="KW-1185">Reference proteome</keyword>
<dbReference type="RefSeq" id="WP_255892655.1">
    <property type="nucleotide sequence ID" value="NZ_JAFMZM010000007.1"/>
</dbReference>
<dbReference type="PANTHER" id="PTHR18964">
    <property type="entry name" value="ROK (REPRESSOR, ORF, KINASE) FAMILY"/>
    <property type="match status" value="1"/>
</dbReference>
<evidence type="ECO:0000256" key="1">
    <source>
        <dbReference type="ARBA" id="ARBA00006479"/>
    </source>
</evidence>
<reference evidence="4" key="1">
    <citation type="journal article" date="2019" name="Int. J. Syst. Evol. Microbiol.">
        <title>The Global Catalogue of Microorganisms (GCM) 10K type strain sequencing project: providing services to taxonomists for standard genome sequencing and annotation.</title>
        <authorList>
            <consortium name="The Broad Institute Genomics Platform"/>
            <consortium name="The Broad Institute Genome Sequencing Center for Infectious Disease"/>
            <person name="Wu L."/>
            <person name="Ma J."/>
        </authorList>
    </citation>
    <scope>NUCLEOTIDE SEQUENCE [LARGE SCALE GENOMIC DNA]</scope>
    <source>
        <strain evidence="4">FCH27</strain>
    </source>
</reference>
<dbReference type="Pfam" id="PF12802">
    <property type="entry name" value="MarR_2"/>
    <property type="match status" value="1"/>
</dbReference>
<accession>A0ABW2N025</accession>
<comment type="similarity">
    <text evidence="1">Belongs to the ROK (NagC/XylR) family.</text>
</comment>
<proteinExistence type="inferred from homology"/>
<dbReference type="Proteomes" id="UP001596524">
    <property type="component" value="Unassembled WGS sequence"/>
</dbReference>
<dbReference type="InterPro" id="IPR036388">
    <property type="entry name" value="WH-like_DNA-bd_sf"/>
</dbReference>
<dbReference type="Gene3D" id="1.10.10.10">
    <property type="entry name" value="Winged helix-like DNA-binding domain superfamily/Winged helix DNA-binding domain"/>
    <property type="match status" value="1"/>
</dbReference>
<dbReference type="CDD" id="cd00090">
    <property type="entry name" value="HTH_ARSR"/>
    <property type="match status" value="1"/>
</dbReference>
<dbReference type="EMBL" id="JBHTCH010000002">
    <property type="protein sequence ID" value="MFC7359179.1"/>
    <property type="molecule type" value="Genomic_DNA"/>
</dbReference>
<organism evidence="3 4">
    <name type="scientific">Nocardioides astragali</name>
    <dbReference type="NCBI Taxonomy" id="1776736"/>
    <lineage>
        <taxon>Bacteria</taxon>
        <taxon>Bacillati</taxon>
        <taxon>Actinomycetota</taxon>
        <taxon>Actinomycetes</taxon>
        <taxon>Propionibacteriales</taxon>
        <taxon>Nocardioidaceae</taxon>
        <taxon>Nocardioides</taxon>
    </lineage>
</organism>
<name>A0ABW2N025_9ACTN</name>
<dbReference type="InterPro" id="IPR000600">
    <property type="entry name" value="ROK"/>
</dbReference>
<evidence type="ECO:0000259" key="2">
    <source>
        <dbReference type="Pfam" id="PF12802"/>
    </source>
</evidence>
<dbReference type="InterPro" id="IPR011991">
    <property type="entry name" value="ArsR-like_HTH"/>
</dbReference>
<dbReference type="InterPro" id="IPR043129">
    <property type="entry name" value="ATPase_NBD"/>
</dbReference>
<dbReference type="InterPro" id="IPR049874">
    <property type="entry name" value="ROK_cs"/>
</dbReference>
<comment type="caution">
    <text evidence="3">The sequence shown here is derived from an EMBL/GenBank/DDBJ whole genome shotgun (WGS) entry which is preliminary data.</text>
</comment>
<sequence length="387" mass="38789">MTIGPGSTSALRDANRRRVLDALRLHGGGTSLSQADLARSTGLAAATVSTLVRELTEAGLVAVEPASGRRGSAVRLAGDAGVVAGVDVGRSHVAVALGDVSGRVLREERRTVGPHGHEEALTIAHELLSVLTPGGAGVRHLVLGLPAPIRDDVVGSSAVLPGWDGVVITPTATDRLGVPVTVENDANLGALGEHRVGAGQGHDCLVYLKVGSGVGGGVILDGALFRGGGGTAGEVGHLTLDDRGPLCRCGGRGCLESYASADAVRAQVEEQLPGASFADVVAAAQAGNVSARRAIADAGRNLGWGLGSVVNLLSPTLVVIGGELASAGDLVLEPARQELRRHVLGTAVDTPVEASQLGGRATLVGAVLAAADHLASTLSWEMTAGPA</sequence>